<protein>
    <submittedName>
        <fullName evidence="2">Uncharacterized protein</fullName>
    </submittedName>
</protein>
<feature type="coiled-coil region" evidence="1">
    <location>
        <begin position="450"/>
        <end position="491"/>
    </location>
</feature>
<evidence type="ECO:0000256" key="1">
    <source>
        <dbReference type="SAM" id="Coils"/>
    </source>
</evidence>
<reference evidence="3" key="1">
    <citation type="submission" date="2018-04" db="EMBL/GenBank/DDBJ databases">
        <authorList>
            <person name="Cornet L."/>
        </authorList>
    </citation>
    <scope>NUCLEOTIDE SEQUENCE [LARGE SCALE GENOMIC DNA]</scope>
</reference>
<proteinExistence type="predicted"/>
<dbReference type="NCBIfam" id="NF038350">
    <property type="entry name" value="taxis_HmpF"/>
    <property type="match status" value="1"/>
</dbReference>
<feature type="coiled-coil region" evidence="1">
    <location>
        <begin position="111"/>
        <end position="166"/>
    </location>
</feature>
<dbReference type="Proteomes" id="UP000249354">
    <property type="component" value="Unassembled WGS sequence"/>
</dbReference>
<reference evidence="2 3" key="2">
    <citation type="submission" date="2018-06" db="EMBL/GenBank/DDBJ databases">
        <title>Metagenomic assembly of (sub)arctic Cyanobacteria and their associated microbiome from non-axenic cultures.</title>
        <authorList>
            <person name="Baurain D."/>
        </authorList>
    </citation>
    <scope>NUCLEOTIDE SEQUENCE [LARGE SCALE GENOMIC DNA]</scope>
    <source>
        <strain evidence="2">ULC129bin1</strain>
    </source>
</reference>
<comment type="caution">
    <text evidence="2">The sequence shown here is derived from an EMBL/GenBank/DDBJ whole genome shotgun (WGS) entry which is preliminary data.</text>
</comment>
<dbReference type="EMBL" id="QBMC01000003">
    <property type="protein sequence ID" value="PZO23235.1"/>
    <property type="molecule type" value="Genomic_DNA"/>
</dbReference>
<evidence type="ECO:0000313" key="3">
    <source>
        <dbReference type="Proteomes" id="UP000249354"/>
    </source>
</evidence>
<dbReference type="InterPro" id="IPR047813">
    <property type="entry name" value="HmpF"/>
</dbReference>
<name>A0A2W4WLN2_9CYAN</name>
<gene>
    <name evidence="2" type="ORF">DCF25_01020</name>
</gene>
<dbReference type="AlphaFoldDB" id="A0A2W4WLN2"/>
<keyword evidence="1" id="KW-0175">Coiled coil</keyword>
<accession>A0A2W4WLN2</accession>
<feature type="coiled-coil region" evidence="1">
    <location>
        <begin position="344"/>
        <end position="385"/>
    </location>
</feature>
<sequence length="580" mass="64991">MLYLAETQKKSGFIGSGKAEFKLLACQRSEHEWSSVPSEELIAAPDDASYGDGKLVMIELNNSRQVQRHQEAGLKLVSILQNFSSLSKKFKSQGEEIEQWKESLTYQSQALSRREMEIETRQEQIEQAEADLAQIDAQKQVVETQQQEVETLREELTRKNAELEGAWAHLNGEMQRFEERQDEATGGLSNEQSERLREAVAQLTATTMTVGEAEGSVATAFEMIAQYRNEVAENQQILTQKQGEASEAQSVLTEQTEGLEQAKRSLYETEAALCSTQSHLLQQQAVLGAKQEQNQLLTEQLKNQTDLHQKVYELLNAADKVKLSKKVDVATLEAMAEGELQSLVTKLEQDLDKMSRFVADQEEELRLQQEDIDAIQAQMENATEYDRLQLETEIADEKERHVMLNRTLVGQRRNLLEREEVLSQHRAVLLRRQGLATEGTGVAAELEPVLNEIDELREKLGEQIQQVEAEIAQVQSEIDGLKQARQQQQSDSEACKQAIDDAVTSCLTQQAAAGFVQGQIEIYASLLPSIEERLNGFYQTLEATANIVGQIRAAEAQQHDAIANAQQAVQSIELAEPALV</sequence>
<organism evidence="2 3">
    <name type="scientific">Leptolyngbya foveolarum</name>
    <dbReference type="NCBI Taxonomy" id="47253"/>
    <lineage>
        <taxon>Bacteria</taxon>
        <taxon>Bacillati</taxon>
        <taxon>Cyanobacteriota</taxon>
        <taxon>Cyanophyceae</taxon>
        <taxon>Leptolyngbyales</taxon>
        <taxon>Leptolyngbyaceae</taxon>
        <taxon>Leptolyngbya group</taxon>
        <taxon>Leptolyngbya</taxon>
    </lineage>
</organism>
<evidence type="ECO:0000313" key="2">
    <source>
        <dbReference type="EMBL" id="PZO23235.1"/>
    </source>
</evidence>